<dbReference type="EMBL" id="BARW01000641">
    <property type="protein sequence ID" value="GAI67154.1"/>
    <property type="molecule type" value="Genomic_DNA"/>
</dbReference>
<gene>
    <name evidence="1" type="ORF">S12H4_02570</name>
</gene>
<accession>X1SHB2</accession>
<comment type="caution">
    <text evidence="1">The sequence shown here is derived from an EMBL/GenBank/DDBJ whole genome shotgun (WGS) entry which is preliminary data.</text>
</comment>
<proteinExistence type="predicted"/>
<organism evidence="1">
    <name type="scientific">marine sediment metagenome</name>
    <dbReference type="NCBI Taxonomy" id="412755"/>
    <lineage>
        <taxon>unclassified sequences</taxon>
        <taxon>metagenomes</taxon>
        <taxon>ecological metagenomes</taxon>
    </lineage>
</organism>
<evidence type="ECO:0000313" key="1">
    <source>
        <dbReference type="EMBL" id="GAI67154.1"/>
    </source>
</evidence>
<dbReference type="AlphaFoldDB" id="X1SHB2"/>
<sequence length="50" mass="5850">MENEMKDLFAVGYALQAHREWVKCLKCGWENRCFVPPTQCPRCGGKLYIE</sequence>
<evidence type="ECO:0008006" key="2">
    <source>
        <dbReference type="Google" id="ProtNLM"/>
    </source>
</evidence>
<reference evidence="1" key="1">
    <citation type="journal article" date="2014" name="Front. Microbiol.">
        <title>High frequency of phylogenetically diverse reductive dehalogenase-homologous genes in deep subseafloor sedimentary metagenomes.</title>
        <authorList>
            <person name="Kawai M."/>
            <person name="Futagami T."/>
            <person name="Toyoda A."/>
            <person name="Takaki Y."/>
            <person name="Nishi S."/>
            <person name="Hori S."/>
            <person name="Arai W."/>
            <person name="Tsubouchi T."/>
            <person name="Morono Y."/>
            <person name="Uchiyama I."/>
            <person name="Ito T."/>
            <person name="Fujiyama A."/>
            <person name="Inagaki F."/>
            <person name="Takami H."/>
        </authorList>
    </citation>
    <scope>NUCLEOTIDE SEQUENCE</scope>
    <source>
        <strain evidence="1">Expedition CK06-06</strain>
    </source>
</reference>
<name>X1SHB2_9ZZZZ</name>
<protein>
    <recommendedName>
        <fullName evidence="2">DUF35 domain-containing protein</fullName>
    </recommendedName>
</protein>